<evidence type="ECO:0000313" key="1">
    <source>
        <dbReference type="EMBL" id="SMY03180.1"/>
    </source>
</evidence>
<proteinExistence type="predicted"/>
<gene>
    <name evidence="1" type="ORF">BLIN9172_03547</name>
</gene>
<dbReference type="EMBL" id="FXYY01000067">
    <property type="protein sequence ID" value="SMY03180.1"/>
    <property type="molecule type" value="Genomic_DNA"/>
</dbReference>
<evidence type="ECO:0000313" key="2">
    <source>
        <dbReference type="Proteomes" id="UP000234641"/>
    </source>
</evidence>
<dbReference type="Proteomes" id="UP000234641">
    <property type="component" value="Unassembled WGS sequence"/>
</dbReference>
<name>A0A2H1KTV4_BRELN</name>
<dbReference type="AlphaFoldDB" id="A0A2H1KTV4"/>
<reference evidence="1 2" key="1">
    <citation type="submission" date="2017-03" db="EMBL/GenBank/DDBJ databases">
        <authorList>
            <person name="Afonso C.L."/>
            <person name="Miller P.J."/>
            <person name="Scott M.A."/>
            <person name="Spackman E."/>
            <person name="Goraichik I."/>
            <person name="Dimitrov K.M."/>
            <person name="Suarez D.L."/>
            <person name="Swayne D.E."/>
        </authorList>
    </citation>
    <scope>NUCLEOTIDE SEQUENCE [LARGE SCALE GENOMIC DNA]</scope>
    <source>
        <strain evidence="1 2">ATCC 9172</strain>
    </source>
</reference>
<accession>A0A2H1KTV4</accession>
<protein>
    <submittedName>
        <fullName evidence="1">Uncharacterized protein</fullName>
    </submittedName>
</protein>
<sequence length="102" mass="10989">MSEKAQYAEEYAQRVKDMSWGISEGSDCIGHRESLVLTKEALILAKALDGGGAAGKEYENTAEAGEGFMEAMRLGEQGYSEDQIAFPTDPEEARNLIPGQGS</sequence>
<organism evidence="1 2">
    <name type="scientific">Brevibacterium linens ATCC 9172</name>
    <dbReference type="NCBI Taxonomy" id="1255617"/>
    <lineage>
        <taxon>Bacteria</taxon>
        <taxon>Bacillati</taxon>
        <taxon>Actinomycetota</taxon>
        <taxon>Actinomycetes</taxon>
        <taxon>Micrococcales</taxon>
        <taxon>Brevibacteriaceae</taxon>
        <taxon>Brevibacterium</taxon>
    </lineage>
</organism>